<gene>
    <name evidence="2" type="ORF">Ldro_1439</name>
</gene>
<dbReference type="PATRIC" id="fig|1212489.4.peg.1521"/>
<evidence type="ECO:0000313" key="2">
    <source>
        <dbReference type="EMBL" id="KTC87820.1"/>
    </source>
</evidence>
<proteinExistence type="predicted"/>
<dbReference type="EMBL" id="LNXY01000020">
    <property type="protein sequence ID" value="KTC87820.1"/>
    <property type="molecule type" value="Genomic_DNA"/>
</dbReference>
<accession>A0A0W0SX31</accession>
<feature type="region of interest" description="Disordered" evidence="1">
    <location>
        <begin position="1"/>
        <end position="58"/>
    </location>
</feature>
<evidence type="ECO:0000256" key="1">
    <source>
        <dbReference type="SAM" id="MobiDB-lite"/>
    </source>
</evidence>
<name>A0A0W0SX31_9GAMM</name>
<reference evidence="2 3" key="1">
    <citation type="submission" date="2015-11" db="EMBL/GenBank/DDBJ databases">
        <title>Genomic analysis of 38 Legionella species identifies large and diverse effector repertoires.</title>
        <authorList>
            <person name="Burstein D."/>
            <person name="Amaro F."/>
            <person name="Zusman T."/>
            <person name="Lifshitz Z."/>
            <person name="Cohen O."/>
            <person name="Gilbert J.A."/>
            <person name="Pupko T."/>
            <person name="Shuman H.A."/>
            <person name="Segal G."/>
        </authorList>
    </citation>
    <scope>NUCLEOTIDE SEQUENCE [LARGE SCALE GENOMIC DNA]</scope>
    <source>
        <strain evidence="2 3">ATCC 700990</strain>
    </source>
</reference>
<organism evidence="2 3">
    <name type="scientific">Legionella drozanskii LLAP-1</name>
    <dbReference type="NCBI Taxonomy" id="1212489"/>
    <lineage>
        <taxon>Bacteria</taxon>
        <taxon>Pseudomonadati</taxon>
        <taxon>Pseudomonadota</taxon>
        <taxon>Gammaproteobacteria</taxon>
        <taxon>Legionellales</taxon>
        <taxon>Legionellaceae</taxon>
        <taxon>Legionella</taxon>
    </lineage>
</organism>
<dbReference type="STRING" id="1212489.Ldro_1439"/>
<comment type="caution">
    <text evidence="2">The sequence shown here is derived from an EMBL/GenBank/DDBJ whole genome shotgun (WGS) entry which is preliminary data.</text>
</comment>
<dbReference type="AlphaFoldDB" id="A0A0W0SX31"/>
<evidence type="ECO:0000313" key="3">
    <source>
        <dbReference type="Proteomes" id="UP000054736"/>
    </source>
</evidence>
<dbReference type="Proteomes" id="UP000054736">
    <property type="component" value="Unassembled WGS sequence"/>
</dbReference>
<protein>
    <submittedName>
        <fullName evidence="2">Uncharacterized protein</fullName>
    </submittedName>
</protein>
<feature type="compositionally biased region" description="Basic and acidic residues" evidence="1">
    <location>
        <begin position="49"/>
        <end position="58"/>
    </location>
</feature>
<sequence>MEQYQKDNSEHGKNIKGIEVSIAEVNSDSSDPIVPGEGNRNFDDPVTSNKEEFSDQTD</sequence>
<dbReference type="RefSeq" id="WP_157066468.1">
    <property type="nucleotide sequence ID" value="NZ_CAAAIU010000002.1"/>
</dbReference>
<keyword evidence="3" id="KW-1185">Reference proteome</keyword>
<feature type="compositionally biased region" description="Basic and acidic residues" evidence="1">
    <location>
        <begin position="1"/>
        <end position="13"/>
    </location>
</feature>